<dbReference type="WBParaSite" id="PTRK_0001765950.1">
    <property type="protein sequence ID" value="PTRK_0001765950.1"/>
    <property type="gene ID" value="PTRK_0001765950"/>
</dbReference>
<dbReference type="Proteomes" id="UP000038045">
    <property type="component" value="Unplaced"/>
</dbReference>
<evidence type="ECO:0000313" key="2">
    <source>
        <dbReference type="WBParaSite" id="PTRK_0001765950.1"/>
    </source>
</evidence>
<sequence length="434" mass="51589">MANKENQLQKFIFNSNSLAEIEYTLTTKTPFFDSIQNFRVNKVFTSTPNNLTLSLSNPKNVGRSIILCSFNQFNELPLNKFMDDVNLEPQINREQNTYISFFINDDTTRWSEEDKNFIAKKYASFAEFLLDIFPNGKHLKIFTSNISNDNKTFLFYILDKMKSEKIESLEIFHLYDILNYLKMYDVNESNIFKKTPNLKEISIDISTSHRYDEYEDFDKCLKTFLNFIGFNKFMKVNLRVEDKNDSIIIANKIIEYSRKLNLDICFIIKIEWNDCFLQEATDYVMKSFNFNSLMINLKKFKLSITNCRSINAFNDENYEVILFYDTFWKFFIGTFPSTVELLILKDINILSNLFYDNLAFQFPFLRKICFHNIHRISRHALYKFEYLRNVVIHGEICVDIPRWVEVVIFCYFNVNIKNSLNTLSDKNNRTTLSD</sequence>
<protein>
    <submittedName>
        <fullName evidence="2">HEPN_Apea domain-containing protein</fullName>
    </submittedName>
</protein>
<evidence type="ECO:0000313" key="1">
    <source>
        <dbReference type="Proteomes" id="UP000038045"/>
    </source>
</evidence>
<accession>A0A0N5A6N7</accession>
<name>A0A0N5A6N7_PARTI</name>
<dbReference type="AlphaFoldDB" id="A0A0N5A6N7"/>
<reference evidence="2" key="1">
    <citation type="submission" date="2017-02" db="UniProtKB">
        <authorList>
            <consortium name="WormBaseParasite"/>
        </authorList>
    </citation>
    <scope>IDENTIFICATION</scope>
</reference>
<proteinExistence type="predicted"/>
<keyword evidence="1" id="KW-1185">Reference proteome</keyword>
<organism evidence="1 2">
    <name type="scientific">Parastrongyloides trichosuri</name>
    <name type="common">Possum-specific nematode worm</name>
    <dbReference type="NCBI Taxonomy" id="131310"/>
    <lineage>
        <taxon>Eukaryota</taxon>
        <taxon>Metazoa</taxon>
        <taxon>Ecdysozoa</taxon>
        <taxon>Nematoda</taxon>
        <taxon>Chromadorea</taxon>
        <taxon>Rhabditida</taxon>
        <taxon>Tylenchina</taxon>
        <taxon>Panagrolaimomorpha</taxon>
        <taxon>Strongyloidoidea</taxon>
        <taxon>Strongyloididae</taxon>
        <taxon>Parastrongyloides</taxon>
    </lineage>
</organism>